<evidence type="ECO:0000313" key="2">
    <source>
        <dbReference type="EMBL" id="EPX71897.1"/>
    </source>
</evidence>
<protein>
    <submittedName>
        <fullName evidence="2">Eukaryotic protein</fullName>
    </submittedName>
</protein>
<evidence type="ECO:0000313" key="3">
    <source>
        <dbReference type="Proteomes" id="UP000016088"/>
    </source>
</evidence>
<dbReference type="InterPro" id="IPR039251">
    <property type="entry name" value="OXLD1"/>
</dbReference>
<dbReference type="eggNOG" id="KOG4690">
    <property type="taxonomic scope" value="Eukaryota"/>
</dbReference>
<dbReference type="PANTHER" id="PTHR21193:SF3">
    <property type="entry name" value="OXIDOREDUCTASE-LIKE DOMAIN-CONTAINING PROTEIN 1"/>
    <property type="match status" value="1"/>
</dbReference>
<dbReference type="OMA" id="GCSICVW"/>
<dbReference type="VEuPathDB" id="FungiDB:SOCG_03832"/>
<dbReference type="AlphaFoldDB" id="S9PV81"/>
<dbReference type="InterPro" id="IPR019180">
    <property type="entry name" value="Oxidoreductase-like_N"/>
</dbReference>
<dbReference type="OrthoDB" id="10064411at2759"/>
<dbReference type="PANTHER" id="PTHR21193">
    <property type="entry name" value="OXIDOREDUCTASE-LIKE DOMAIN-CONTAINING PROTEIN 1"/>
    <property type="match status" value="1"/>
</dbReference>
<keyword evidence="3" id="KW-1185">Reference proteome</keyword>
<dbReference type="HOGENOM" id="CLU_131106_0_0_1"/>
<proteinExistence type="predicted"/>
<dbReference type="EMBL" id="KE503207">
    <property type="protein sequence ID" value="EPX71897.1"/>
    <property type="molecule type" value="Genomic_DNA"/>
</dbReference>
<accession>S9PV81</accession>
<gene>
    <name evidence="2" type="ORF">SOCG_03832</name>
</gene>
<dbReference type="Pfam" id="PF09791">
    <property type="entry name" value="Oxidored-like"/>
    <property type="match status" value="1"/>
</dbReference>
<evidence type="ECO:0000259" key="1">
    <source>
        <dbReference type="Pfam" id="PF09791"/>
    </source>
</evidence>
<dbReference type="Proteomes" id="UP000016088">
    <property type="component" value="Unassembled WGS sequence"/>
</dbReference>
<dbReference type="GeneID" id="25032800"/>
<sequence>MKVNASNVLFYSSKWMQKGCPNWFSRGIHEVPILKPNLKFYRQLLKQPQPNLNVDTDANVSFLAVEEGPASLRTYSIGNVSQMYNGIRVPPKPEEPLNCCQSGCSICVWDVFADDLEEYNQARRKAKKSFLEKQLALPKELESVSLEETSSLKELPPQLQAFVLLEKRLAQQQDQ</sequence>
<reference evidence="2 3" key="1">
    <citation type="journal article" date="2011" name="Science">
        <title>Comparative functional genomics of the fission yeasts.</title>
        <authorList>
            <person name="Rhind N."/>
            <person name="Chen Z."/>
            <person name="Yassour M."/>
            <person name="Thompson D.A."/>
            <person name="Haas B.J."/>
            <person name="Habib N."/>
            <person name="Wapinski I."/>
            <person name="Roy S."/>
            <person name="Lin M.F."/>
            <person name="Heiman D.I."/>
            <person name="Young S.K."/>
            <person name="Furuya K."/>
            <person name="Guo Y."/>
            <person name="Pidoux A."/>
            <person name="Chen H.M."/>
            <person name="Robbertse B."/>
            <person name="Goldberg J.M."/>
            <person name="Aoki K."/>
            <person name="Bayne E.H."/>
            <person name="Berlin A.M."/>
            <person name="Desjardins C.A."/>
            <person name="Dobbs E."/>
            <person name="Dukaj L."/>
            <person name="Fan L."/>
            <person name="FitzGerald M.G."/>
            <person name="French C."/>
            <person name="Gujja S."/>
            <person name="Hansen K."/>
            <person name="Keifenheim D."/>
            <person name="Levin J.Z."/>
            <person name="Mosher R.A."/>
            <person name="Mueller C.A."/>
            <person name="Pfiffner J."/>
            <person name="Priest M."/>
            <person name="Russ C."/>
            <person name="Smialowska A."/>
            <person name="Swoboda P."/>
            <person name="Sykes S.M."/>
            <person name="Vaughn M."/>
            <person name="Vengrova S."/>
            <person name="Yoder R."/>
            <person name="Zeng Q."/>
            <person name="Allshire R."/>
            <person name="Baulcombe D."/>
            <person name="Birren B.W."/>
            <person name="Brown W."/>
            <person name="Ekwall K."/>
            <person name="Kellis M."/>
            <person name="Leatherwood J."/>
            <person name="Levin H."/>
            <person name="Margalit H."/>
            <person name="Martienssen R."/>
            <person name="Nieduszynski C.A."/>
            <person name="Spatafora J.W."/>
            <person name="Friedman N."/>
            <person name="Dalgaard J.Z."/>
            <person name="Baumann P."/>
            <person name="Niki H."/>
            <person name="Regev A."/>
            <person name="Nusbaum C."/>
        </authorList>
    </citation>
    <scope>NUCLEOTIDE SEQUENCE [LARGE SCALE GENOMIC DNA]</scope>
    <source>
        <strain evidence="3">yFS286</strain>
    </source>
</reference>
<dbReference type="GO" id="GO:0005739">
    <property type="term" value="C:mitochondrion"/>
    <property type="evidence" value="ECO:0007669"/>
    <property type="project" value="TreeGrafter"/>
</dbReference>
<feature type="domain" description="Oxidoreductase-like" evidence="1">
    <location>
        <begin position="84"/>
        <end position="127"/>
    </location>
</feature>
<dbReference type="RefSeq" id="XP_013019196.1">
    <property type="nucleotide sequence ID" value="XM_013163742.1"/>
</dbReference>
<name>S9PV81_SCHOY</name>
<organism evidence="2 3">
    <name type="scientific">Schizosaccharomyces octosporus (strain yFS286)</name>
    <name type="common">Fission yeast</name>
    <name type="synonym">Octosporomyces octosporus</name>
    <dbReference type="NCBI Taxonomy" id="483514"/>
    <lineage>
        <taxon>Eukaryota</taxon>
        <taxon>Fungi</taxon>
        <taxon>Dikarya</taxon>
        <taxon>Ascomycota</taxon>
        <taxon>Taphrinomycotina</taxon>
        <taxon>Schizosaccharomycetes</taxon>
        <taxon>Schizosaccharomycetales</taxon>
        <taxon>Schizosaccharomycetaceae</taxon>
        <taxon>Schizosaccharomyces</taxon>
    </lineage>
</organism>